<proteinExistence type="predicted"/>
<accession>A0ABN5XJP6</accession>
<dbReference type="Proteomes" id="UP000824969">
    <property type="component" value="Chromosome"/>
</dbReference>
<organism evidence="1 2">
    <name type="scientific">Methanoculleus chikugoensis</name>
    <dbReference type="NCBI Taxonomy" id="118126"/>
    <lineage>
        <taxon>Archaea</taxon>
        <taxon>Methanobacteriati</taxon>
        <taxon>Methanobacteriota</taxon>
        <taxon>Stenosarchaea group</taxon>
        <taxon>Methanomicrobia</taxon>
        <taxon>Methanomicrobiales</taxon>
        <taxon>Methanomicrobiaceae</taxon>
        <taxon>Methanoculleus</taxon>
    </lineage>
</organism>
<dbReference type="RefSeq" id="WP_221056854.1">
    <property type="nucleotide sequence ID" value="NZ_AP019781.1"/>
</dbReference>
<keyword evidence="2" id="KW-1185">Reference proteome</keyword>
<reference evidence="1 2" key="1">
    <citation type="submission" date="2019-06" db="EMBL/GenBank/DDBJ databases">
        <title>Complete genome sequence of Methanoculleus chikugoensis strain MG62.</title>
        <authorList>
            <person name="Asakawa S."/>
            <person name="Dianou D."/>
        </authorList>
    </citation>
    <scope>NUCLEOTIDE SEQUENCE [LARGE SCALE GENOMIC DNA]</scope>
    <source>
        <strain evidence="1 2">MG62</strain>
    </source>
</reference>
<sequence>MLSLYRDMAVPNRTDLNTINALLETLHRPPLGEKWGLGAIFRESNKARIVKTAPPEKIPLHALIVDLAFICRETGQTRLNPFELQSDHQLSPCRLFQITDNQLTEACVQASRLNPEFIRILEEKGSDLIELLPPATPENILNNYYNKIWI</sequence>
<dbReference type="GeneID" id="66131524"/>
<dbReference type="EMBL" id="AP019781">
    <property type="protein sequence ID" value="BBL68812.1"/>
    <property type="molecule type" value="Genomic_DNA"/>
</dbReference>
<evidence type="ECO:0000313" key="1">
    <source>
        <dbReference type="EMBL" id="BBL68812.1"/>
    </source>
</evidence>
<protein>
    <submittedName>
        <fullName evidence="1">Uncharacterized protein</fullName>
    </submittedName>
</protein>
<gene>
    <name evidence="1" type="ORF">MchiMG62_19930</name>
</gene>
<name>A0ABN5XJP6_9EURY</name>
<evidence type="ECO:0000313" key="2">
    <source>
        <dbReference type="Proteomes" id="UP000824969"/>
    </source>
</evidence>